<dbReference type="OrthoDB" id="928522at2"/>
<dbReference type="RefSeq" id="WP_159977999.1">
    <property type="nucleotide sequence ID" value="NZ_BLIV01000005.1"/>
</dbReference>
<evidence type="ECO:0000313" key="2">
    <source>
        <dbReference type="Proteomes" id="UP000436522"/>
    </source>
</evidence>
<organism evidence="1 2">
    <name type="scientific">Roseobacter cerasinus</name>
    <dbReference type="NCBI Taxonomy" id="2602289"/>
    <lineage>
        <taxon>Bacteria</taxon>
        <taxon>Pseudomonadati</taxon>
        <taxon>Pseudomonadota</taxon>
        <taxon>Alphaproteobacteria</taxon>
        <taxon>Rhodobacterales</taxon>
        <taxon>Roseobacteraceae</taxon>
        <taxon>Roseobacter</taxon>
    </lineage>
</organism>
<keyword evidence="2" id="KW-1185">Reference proteome</keyword>
<protein>
    <submittedName>
        <fullName evidence="1">Uncharacterized protein</fullName>
    </submittedName>
</protein>
<name>A0A640VT42_9RHOB</name>
<accession>A0A640VT42</accession>
<proteinExistence type="predicted"/>
<dbReference type="AlphaFoldDB" id="A0A640VT42"/>
<dbReference type="Proteomes" id="UP000436522">
    <property type="component" value="Unassembled WGS sequence"/>
</dbReference>
<sequence>MAALLSTILHGSGNYPQRKEQDDISCLCLALKEGVPLSRRAIDLAGADDITEFLADLAEQYPGQVVEGGVG</sequence>
<reference evidence="1 2" key="1">
    <citation type="submission" date="2019-12" db="EMBL/GenBank/DDBJ databases">
        <title>Roseobacter cerasinus sp. nov., isolated from seawater around aquaculture.</title>
        <authorList>
            <person name="Muramatsu S."/>
            <person name="Takabe Y."/>
            <person name="Mori K."/>
            <person name="Takaichi S."/>
            <person name="Hanada S."/>
        </authorList>
    </citation>
    <scope>NUCLEOTIDE SEQUENCE [LARGE SCALE GENOMIC DNA]</scope>
    <source>
        <strain evidence="1 2">AI77</strain>
    </source>
</reference>
<dbReference type="EMBL" id="BLIV01000005">
    <property type="protein sequence ID" value="GFE50832.1"/>
    <property type="molecule type" value="Genomic_DNA"/>
</dbReference>
<comment type="caution">
    <text evidence="1">The sequence shown here is derived from an EMBL/GenBank/DDBJ whole genome shotgun (WGS) entry which is preliminary data.</text>
</comment>
<evidence type="ECO:0000313" key="1">
    <source>
        <dbReference type="EMBL" id="GFE50832.1"/>
    </source>
</evidence>
<gene>
    <name evidence="1" type="ORF">So717_25850</name>
</gene>